<accession>A0A0H1RHW2</accession>
<evidence type="ECO:0000313" key="1">
    <source>
        <dbReference type="EMBL" id="KLK94664.1"/>
    </source>
</evidence>
<reference evidence="1 2" key="1">
    <citation type="submission" date="2015-05" db="EMBL/GenBank/DDBJ databases">
        <title>Draft genome sequence of Microvirga vignae strain BR3299, a novel nitrogen fixing bacteria isolated from Brazil semi-aired region.</title>
        <authorList>
            <person name="Zilli J.E."/>
            <person name="Passos S.R."/>
            <person name="Leite J."/>
            <person name="Baldani J.I."/>
            <person name="Xavier G.R."/>
            <person name="Rumjaneck N.G."/>
            <person name="Simoes-Araujo J.L."/>
        </authorList>
    </citation>
    <scope>NUCLEOTIDE SEQUENCE [LARGE SCALE GENOMIC DNA]</scope>
    <source>
        <strain evidence="1 2">BR3299</strain>
    </source>
</reference>
<gene>
    <name evidence="1" type="ORF">AA309_02355</name>
</gene>
<comment type="caution">
    <text evidence="1">The sequence shown here is derived from an EMBL/GenBank/DDBJ whole genome shotgun (WGS) entry which is preliminary data.</text>
</comment>
<dbReference type="EMBL" id="LCYG01000008">
    <property type="protein sequence ID" value="KLK94664.1"/>
    <property type="molecule type" value="Genomic_DNA"/>
</dbReference>
<dbReference type="STRING" id="1225564.AA309_02355"/>
<evidence type="ECO:0008006" key="3">
    <source>
        <dbReference type="Google" id="ProtNLM"/>
    </source>
</evidence>
<dbReference type="SUPFAM" id="SSF53850">
    <property type="entry name" value="Periplasmic binding protein-like II"/>
    <property type="match status" value="1"/>
</dbReference>
<proteinExistence type="predicted"/>
<evidence type="ECO:0000313" key="2">
    <source>
        <dbReference type="Proteomes" id="UP000035489"/>
    </source>
</evidence>
<dbReference type="PANTHER" id="PTHR30024:SF2">
    <property type="entry name" value="ABC TRANSPORTER SUBSTRATE-BINDING PROTEIN"/>
    <property type="match status" value="1"/>
</dbReference>
<dbReference type="PATRIC" id="fig|1225564.3.peg.6541"/>
<dbReference type="PANTHER" id="PTHR30024">
    <property type="entry name" value="ALIPHATIC SULFONATES-BINDING PROTEIN-RELATED"/>
    <property type="match status" value="1"/>
</dbReference>
<sequence>MILGALTLPALSKTSLAQEASKITIVMQHGLPYLPLMVMNSMKLVEKNAAKAGLADIDVDYRILGGTSSLIDALISGQMHFGVTGVPGLATLWDKTVGTAHEVRALCAAQSMPYILVTNNPAVKSIRDFTAKDKIAVPSIKVSAQAVCLQMAAAKEWGQDQYARLDPLTITRSHPDAATAVMSKSSEITSHYAAAPFYYYELDTPGIHKVLSSYDTLGGATTNGVVLTSKKFCEANPKITAAVYAAFTEANAFINANHDAAAELYIKTTGEKRATRDEIVKMIADKDNVWTTVPQNCMKFVDFMRSVGTVKKTPSSWKDLFMPNAHELAGT</sequence>
<dbReference type="Gene3D" id="3.40.190.10">
    <property type="entry name" value="Periplasmic binding protein-like II"/>
    <property type="match status" value="2"/>
</dbReference>
<keyword evidence="2" id="KW-1185">Reference proteome</keyword>
<protein>
    <recommendedName>
        <fullName evidence="3">Nitrate ABC transporter substrate-binding protein</fullName>
    </recommendedName>
</protein>
<name>A0A0H1RHW2_9HYPH</name>
<organism evidence="1 2">
    <name type="scientific">Microvirga vignae</name>
    <dbReference type="NCBI Taxonomy" id="1225564"/>
    <lineage>
        <taxon>Bacteria</taxon>
        <taxon>Pseudomonadati</taxon>
        <taxon>Pseudomonadota</taxon>
        <taxon>Alphaproteobacteria</taxon>
        <taxon>Hyphomicrobiales</taxon>
        <taxon>Methylobacteriaceae</taxon>
        <taxon>Microvirga</taxon>
    </lineage>
</organism>
<dbReference type="Proteomes" id="UP000035489">
    <property type="component" value="Unassembled WGS sequence"/>
</dbReference>
<dbReference type="AlphaFoldDB" id="A0A0H1RHW2"/>